<evidence type="ECO:0000313" key="2">
    <source>
        <dbReference type="EMBL" id="GAA0150902.1"/>
    </source>
</evidence>
<keyword evidence="3" id="KW-1185">Reference proteome</keyword>
<evidence type="ECO:0000256" key="1">
    <source>
        <dbReference type="SAM" id="MobiDB-lite"/>
    </source>
</evidence>
<comment type="caution">
    <text evidence="2">The sequence shown here is derived from an EMBL/GenBank/DDBJ whole genome shotgun (WGS) entry which is preliminary data.</text>
</comment>
<accession>A0AAV3PJ49</accession>
<name>A0AAV3PJ49_LITER</name>
<reference evidence="2 3" key="1">
    <citation type="submission" date="2024-01" db="EMBL/GenBank/DDBJ databases">
        <title>The complete chloroplast genome sequence of Lithospermum erythrorhizon: insights into the phylogenetic relationship among Boraginaceae species and the maternal lineages of purple gromwells.</title>
        <authorList>
            <person name="Okada T."/>
            <person name="Watanabe K."/>
        </authorList>
    </citation>
    <scope>NUCLEOTIDE SEQUENCE [LARGE SCALE GENOMIC DNA]</scope>
</reference>
<dbReference type="AlphaFoldDB" id="A0AAV3PJ49"/>
<proteinExistence type="predicted"/>
<dbReference type="Proteomes" id="UP001454036">
    <property type="component" value="Unassembled WGS sequence"/>
</dbReference>
<feature type="region of interest" description="Disordered" evidence="1">
    <location>
        <begin position="1"/>
        <end position="24"/>
    </location>
</feature>
<sequence length="511" mass="55180">MIRGDGDATLQASGEKIQAPPPHEVNARIQQSSLKLPPLLASDVPSSSFKQVPPISYSNIVLGHKFALPVSEKGKSVILAEVDQPVEKLGLGVPASKVFDGSSQPAASSISVPTTSLSEVNATTQRTDQIAAQQFPDVPSSSHTVLSSQHQDRRSKHTQVWIESKGSKALKSQLQNTSCKDKALSIANSFSVLDVEQKEGLFKEFHSDFQKVLQMDKVEGSAALEVCSSGAEYVVAPADVSSSEQTAELAPVDTMTLVENEAIPQDALVVPNSNLADFVQPSHLGSIGKAGPRQIAIEVCSSGAVIEVAPADVTSSGQIGEPAPVGIMTQVSILTSTTPPKSWANMVEEEEQEAKKIALLKAKTVDIRSSKLVQSSGPDTIKDHITNPGKANFNERVAQKDHNEGLALKNKTKTAKRVDTKRYISQDDSQVDEIKFTQDNPLTDLPPEESKCFISSEGNMMEFNEYQEAGYRLIARRSLFPTGMPSPKLISLRKKVEYIHICEESTTLKNL</sequence>
<gene>
    <name evidence="2" type="ORF">LIER_09738</name>
</gene>
<organism evidence="2 3">
    <name type="scientific">Lithospermum erythrorhizon</name>
    <name type="common">Purple gromwell</name>
    <name type="synonym">Lithospermum officinale var. erythrorhizon</name>
    <dbReference type="NCBI Taxonomy" id="34254"/>
    <lineage>
        <taxon>Eukaryota</taxon>
        <taxon>Viridiplantae</taxon>
        <taxon>Streptophyta</taxon>
        <taxon>Embryophyta</taxon>
        <taxon>Tracheophyta</taxon>
        <taxon>Spermatophyta</taxon>
        <taxon>Magnoliopsida</taxon>
        <taxon>eudicotyledons</taxon>
        <taxon>Gunneridae</taxon>
        <taxon>Pentapetalae</taxon>
        <taxon>asterids</taxon>
        <taxon>lamiids</taxon>
        <taxon>Boraginales</taxon>
        <taxon>Boraginaceae</taxon>
        <taxon>Boraginoideae</taxon>
        <taxon>Lithospermeae</taxon>
        <taxon>Lithospermum</taxon>
    </lineage>
</organism>
<protein>
    <submittedName>
        <fullName evidence="2">Uncharacterized protein</fullName>
    </submittedName>
</protein>
<dbReference type="EMBL" id="BAABME010001680">
    <property type="protein sequence ID" value="GAA0150902.1"/>
    <property type="molecule type" value="Genomic_DNA"/>
</dbReference>
<feature type="region of interest" description="Disordered" evidence="1">
    <location>
        <begin position="102"/>
        <end position="122"/>
    </location>
</feature>
<evidence type="ECO:0000313" key="3">
    <source>
        <dbReference type="Proteomes" id="UP001454036"/>
    </source>
</evidence>